<reference evidence="2 3" key="1">
    <citation type="journal article" date="2019" name="Commun. Biol.">
        <title>The bagworm genome reveals a unique fibroin gene that provides high tensile strength.</title>
        <authorList>
            <person name="Kono N."/>
            <person name="Nakamura H."/>
            <person name="Ohtoshi R."/>
            <person name="Tomita M."/>
            <person name="Numata K."/>
            <person name="Arakawa K."/>
        </authorList>
    </citation>
    <scope>NUCLEOTIDE SEQUENCE [LARGE SCALE GENOMIC DNA]</scope>
</reference>
<protein>
    <submittedName>
        <fullName evidence="2">Uncharacterized protein</fullName>
    </submittedName>
</protein>
<evidence type="ECO:0000313" key="2">
    <source>
        <dbReference type="EMBL" id="GBP64739.1"/>
    </source>
</evidence>
<evidence type="ECO:0000313" key="3">
    <source>
        <dbReference type="Proteomes" id="UP000299102"/>
    </source>
</evidence>
<proteinExistence type="predicted"/>
<comment type="caution">
    <text evidence="2">The sequence shown here is derived from an EMBL/GenBank/DDBJ whole genome shotgun (WGS) entry which is preliminary data.</text>
</comment>
<dbReference type="EMBL" id="BGZK01000907">
    <property type="protein sequence ID" value="GBP64739.1"/>
    <property type="molecule type" value="Genomic_DNA"/>
</dbReference>
<dbReference type="Proteomes" id="UP000299102">
    <property type="component" value="Unassembled WGS sequence"/>
</dbReference>
<dbReference type="AlphaFoldDB" id="A0A4C1XRE7"/>
<feature type="region of interest" description="Disordered" evidence="1">
    <location>
        <begin position="18"/>
        <end position="40"/>
    </location>
</feature>
<sequence>MVFMCRVLHRMRQAGNTGFRGVEASGQQRPRGYSPGCLPPNPALQAGDRCGGAVCRKSRLLSRRGDLANHRSATLRGREET</sequence>
<accession>A0A4C1XRE7</accession>
<organism evidence="2 3">
    <name type="scientific">Eumeta variegata</name>
    <name type="common">Bagworm moth</name>
    <name type="synonym">Eumeta japonica</name>
    <dbReference type="NCBI Taxonomy" id="151549"/>
    <lineage>
        <taxon>Eukaryota</taxon>
        <taxon>Metazoa</taxon>
        <taxon>Ecdysozoa</taxon>
        <taxon>Arthropoda</taxon>
        <taxon>Hexapoda</taxon>
        <taxon>Insecta</taxon>
        <taxon>Pterygota</taxon>
        <taxon>Neoptera</taxon>
        <taxon>Endopterygota</taxon>
        <taxon>Lepidoptera</taxon>
        <taxon>Glossata</taxon>
        <taxon>Ditrysia</taxon>
        <taxon>Tineoidea</taxon>
        <taxon>Psychidae</taxon>
        <taxon>Oiketicinae</taxon>
        <taxon>Eumeta</taxon>
    </lineage>
</organism>
<name>A0A4C1XRE7_EUMVA</name>
<gene>
    <name evidence="2" type="ORF">EVAR_56771_1</name>
</gene>
<evidence type="ECO:0000256" key="1">
    <source>
        <dbReference type="SAM" id="MobiDB-lite"/>
    </source>
</evidence>
<keyword evidence="3" id="KW-1185">Reference proteome</keyword>